<evidence type="ECO:0000313" key="4">
    <source>
        <dbReference type="EMBL" id="TWX66456.1"/>
    </source>
</evidence>
<dbReference type="PANTHER" id="PTHR12147">
    <property type="entry name" value="METALLOPEPTIDASE M28 FAMILY MEMBER"/>
    <property type="match status" value="1"/>
</dbReference>
<evidence type="ECO:0000256" key="1">
    <source>
        <dbReference type="SAM" id="SignalP"/>
    </source>
</evidence>
<sequence>MKYFHRSVLPCLLSSSLLLVTSCSLSNDKTKTDSNETAAYSYLKQLVSPTDGIGAREAGTEKEQQTASYIKAKFEKFGYRVTEQNFSYNSRKMIGESKNIIAEWGDATKPTIILGAHYDSTAMKTGSMGATDNGAGVAAMLAIAQALTTKMPNNYSIRFIAFGAEEIGLQGSNYYVNDLLTNNKLDKIAAMINFDTIAGGDKVYVHSAHSQPYDDCKSETYNSDTFMRNALLKASIQVLGEQNKYVIHPDYEGYPEGVTGSWSDHASFACAGIPIAYVESTNFSINGQNGYDGYSQSTAKKLWTCYDKKNSTACDKKSEKNWGNIWHTQFDRLDKLDEIFPGRVKQQLNNNVEVLIELLADPDKYLHGK</sequence>
<dbReference type="RefSeq" id="WP_146798750.1">
    <property type="nucleotide sequence ID" value="NZ_VOLP01000007.1"/>
</dbReference>
<dbReference type="EMBL" id="VOLQ01000018">
    <property type="protein sequence ID" value="TWX66456.1"/>
    <property type="molecule type" value="Genomic_DNA"/>
</dbReference>
<dbReference type="Proteomes" id="UP000321917">
    <property type="component" value="Unassembled WGS sequence"/>
</dbReference>
<gene>
    <name evidence="3" type="ORF">ESZ26_05475</name>
    <name evidence="4" type="ORF">ESZ27_10540</name>
</gene>
<dbReference type="OrthoDB" id="1521787at2"/>
<feature type="domain" description="Peptidase M28" evidence="2">
    <location>
        <begin position="99"/>
        <end position="345"/>
    </location>
</feature>
<dbReference type="GO" id="GO:0006508">
    <property type="term" value="P:proteolysis"/>
    <property type="evidence" value="ECO:0007669"/>
    <property type="project" value="InterPro"/>
</dbReference>
<feature type="signal peptide" evidence="1">
    <location>
        <begin position="1"/>
        <end position="26"/>
    </location>
</feature>
<accession>A0A5C6QBX4</accession>
<dbReference type="AlphaFoldDB" id="A0A5C6QBX4"/>
<dbReference type="InterPro" id="IPR007484">
    <property type="entry name" value="Peptidase_M28"/>
</dbReference>
<organism evidence="4 6">
    <name type="scientific">Colwellia hornerae</name>
    <dbReference type="NCBI Taxonomy" id="89402"/>
    <lineage>
        <taxon>Bacteria</taxon>
        <taxon>Pseudomonadati</taxon>
        <taxon>Pseudomonadota</taxon>
        <taxon>Gammaproteobacteria</taxon>
        <taxon>Alteromonadales</taxon>
        <taxon>Colwelliaceae</taxon>
        <taxon>Colwellia</taxon>
    </lineage>
</organism>
<dbReference type="Pfam" id="PF04389">
    <property type="entry name" value="Peptidase_M28"/>
    <property type="match status" value="1"/>
</dbReference>
<evidence type="ECO:0000313" key="3">
    <source>
        <dbReference type="EMBL" id="TWX61194.1"/>
    </source>
</evidence>
<name>A0A5C6QBX4_9GAMM</name>
<reference evidence="4 6" key="1">
    <citation type="submission" date="2019-07" db="EMBL/GenBank/DDBJ databases">
        <title>Genomes of sea-ice associated Colwellia species.</title>
        <authorList>
            <person name="Bowman J.P."/>
        </authorList>
    </citation>
    <scope>NUCLEOTIDE SEQUENCE [LARGE SCALE GENOMIC DNA]</scope>
    <source>
        <strain evidence="3 5">ACAM 607</strain>
        <strain evidence="4 6">IC036</strain>
    </source>
</reference>
<dbReference type="PANTHER" id="PTHR12147:SF26">
    <property type="entry name" value="PEPTIDASE M28 DOMAIN-CONTAINING PROTEIN"/>
    <property type="match status" value="1"/>
</dbReference>
<evidence type="ECO:0000313" key="5">
    <source>
        <dbReference type="Proteomes" id="UP000321525"/>
    </source>
</evidence>
<evidence type="ECO:0000313" key="6">
    <source>
        <dbReference type="Proteomes" id="UP000321917"/>
    </source>
</evidence>
<dbReference type="EMBL" id="VOLR01000006">
    <property type="protein sequence ID" value="TWX61194.1"/>
    <property type="molecule type" value="Genomic_DNA"/>
</dbReference>
<keyword evidence="5" id="KW-1185">Reference proteome</keyword>
<comment type="caution">
    <text evidence="4">The sequence shown here is derived from an EMBL/GenBank/DDBJ whole genome shotgun (WGS) entry which is preliminary data.</text>
</comment>
<dbReference type="Gene3D" id="3.40.630.10">
    <property type="entry name" value="Zn peptidases"/>
    <property type="match status" value="1"/>
</dbReference>
<dbReference type="GO" id="GO:0008235">
    <property type="term" value="F:metalloexopeptidase activity"/>
    <property type="evidence" value="ECO:0007669"/>
    <property type="project" value="InterPro"/>
</dbReference>
<dbReference type="PROSITE" id="PS51257">
    <property type="entry name" value="PROKAR_LIPOPROTEIN"/>
    <property type="match status" value="1"/>
</dbReference>
<keyword evidence="1" id="KW-0732">Signal</keyword>
<dbReference type="InterPro" id="IPR045175">
    <property type="entry name" value="M28_fam"/>
</dbReference>
<proteinExistence type="predicted"/>
<evidence type="ECO:0000259" key="2">
    <source>
        <dbReference type="Pfam" id="PF04389"/>
    </source>
</evidence>
<protein>
    <submittedName>
        <fullName evidence="4">Zn-dependent exopeptidase M28</fullName>
    </submittedName>
</protein>
<dbReference type="Proteomes" id="UP000321525">
    <property type="component" value="Unassembled WGS sequence"/>
</dbReference>
<dbReference type="SUPFAM" id="SSF53187">
    <property type="entry name" value="Zn-dependent exopeptidases"/>
    <property type="match status" value="1"/>
</dbReference>
<feature type="chain" id="PRO_5022715991" evidence="1">
    <location>
        <begin position="27"/>
        <end position="369"/>
    </location>
</feature>